<sequence length="265" mass="28685">MERTSGGPRGLLQLVGFLSGAWIVGAQGPPANHTRGESALFHLNVSPISDVRVVEWTFVTRNLAITELMPGARGLSPGWTHERYSQRVHVVDGVSLKLLDVTPEDGGTYEAQVKFRSGAFRKQLFALAVYEPVPLPEIHLRPGSRTSGRCNFTLECRLPGAGAAVSVSWRKGDPPGELTAAERRGLSPDRRTLNLALSSVHPDDVFTCLARSPAQERNASVQLGDHCAPRESSTKGSASSANAFSLKWILSAALVQALCLWMDYD</sequence>
<proteinExistence type="predicted"/>
<dbReference type="GO" id="GO:0006955">
    <property type="term" value="P:immune response"/>
    <property type="evidence" value="ECO:0000318"/>
    <property type="project" value="GO_Central"/>
</dbReference>
<feature type="chain" id="PRO_5026349103" description="Ig-like domain-containing protein" evidence="5">
    <location>
        <begin position="27"/>
        <end position="265"/>
    </location>
</feature>
<accession>A0A6I8NP66</accession>
<protein>
    <recommendedName>
        <fullName evidence="6">Ig-like domain-containing protein</fullName>
    </recommendedName>
</protein>
<keyword evidence="3" id="KW-0472">Membrane</keyword>
<dbReference type="Ensembl" id="ENSOANT00000043491.2">
    <property type="protein sequence ID" value="ENSOANP00000042920.1"/>
    <property type="gene ID" value="ENSOANG00000034161.2"/>
</dbReference>
<dbReference type="FunCoup" id="A0A6I8NP66">
    <property type="interactions" value="97"/>
</dbReference>
<feature type="signal peptide" evidence="5">
    <location>
        <begin position="1"/>
        <end position="26"/>
    </location>
</feature>
<feature type="domain" description="Ig-like" evidence="6">
    <location>
        <begin position="136"/>
        <end position="220"/>
    </location>
</feature>
<dbReference type="Proteomes" id="UP000002279">
    <property type="component" value="Chromosome X5"/>
</dbReference>
<evidence type="ECO:0000313" key="8">
    <source>
        <dbReference type="Proteomes" id="UP000002279"/>
    </source>
</evidence>
<comment type="subcellular location">
    <subcellularLocation>
        <location evidence="1">Membrane</location>
    </subcellularLocation>
</comment>
<evidence type="ECO:0000256" key="4">
    <source>
        <dbReference type="ARBA" id="ARBA00023180"/>
    </source>
</evidence>
<reference evidence="7" key="3">
    <citation type="submission" date="2025-09" db="UniProtKB">
        <authorList>
            <consortium name="Ensembl"/>
        </authorList>
    </citation>
    <scope>IDENTIFICATION</scope>
    <source>
        <strain evidence="7">Glennie</strain>
    </source>
</reference>
<dbReference type="Gene3D" id="2.60.40.10">
    <property type="entry name" value="Immunoglobulins"/>
    <property type="match status" value="2"/>
</dbReference>
<dbReference type="PROSITE" id="PS50835">
    <property type="entry name" value="IG_LIKE"/>
    <property type="match status" value="1"/>
</dbReference>
<dbReference type="InterPro" id="IPR007110">
    <property type="entry name" value="Ig-like_dom"/>
</dbReference>
<dbReference type="InterPro" id="IPR013783">
    <property type="entry name" value="Ig-like_fold"/>
</dbReference>
<keyword evidence="8" id="KW-1185">Reference proteome</keyword>
<gene>
    <name evidence="7" type="primary">LOC114808122</name>
</gene>
<keyword evidence="2 5" id="KW-0732">Signal</keyword>
<reference evidence="7 8" key="1">
    <citation type="journal article" date="2008" name="Nature">
        <title>Genome analysis of the platypus reveals unique signatures of evolution.</title>
        <authorList>
            <person name="Warren W.C."/>
            <person name="Hillier L.W."/>
            <person name="Marshall Graves J.A."/>
            <person name="Birney E."/>
            <person name="Ponting C.P."/>
            <person name="Grutzner F."/>
            <person name="Belov K."/>
            <person name="Miller W."/>
            <person name="Clarke L."/>
            <person name="Chinwalla A.T."/>
            <person name="Yang S.P."/>
            <person name="Heger A."/>
            <person name="Locke D.P."/>
            <person name="Miethke P."/>
            <person name="Waters P.D."/>
            <person name="Veyrunes F."/>
            <person name="Fulton L."/>
            <person name="Fulton B."/>
            <person name="Graves T."/>
            <person name="Wallis J."/>
            <person name="Puente X.S."/>
            <person name="Lopez-Otin C."/>
            <person name="Ordonez G.R."/>
            <person name="Eichler E.E."/>
            <person name="Chen L."/>
            <person name="Cheng Z."/>
            <person name="Deakin J.E."/>
            <person name="Alsop A."/>
            <person name="Thompson K."/>
            <person name="Kirby P."/>
            <person name="Papenfuss A.T."/>
            <person name="Wakefield M.J."/>
            <person name="Olender T."/>
            <person name="Lancet D."/>
            <person name="Huttley G.A."/>
            <person name="Smit A.F."/>
            <person name="Pask A."/>
            <person name="Temple-Smith P."/>
            <person name="Batzer M.A."/>
            <person name="Walker J.A."/>
            <person name="Konkel M.K."/>
            <person name="Harris R.S."/>
            <person name="Whittington C.M."/>
            <person name="Wong E.S."/>
            <person name="Gemmell N.J."/>
            <person name="Buschiazzo E."/>
            <person name="Vargas Jentzsch I.M."/>
            <person name="Merkel A."/>
            <person name="Schmitz J."/>
            <person name="Zemann A."/>
            <person name="Churakov G."/>
            <person name="Kriegs J.O."/>
            <person name="Brosius J."/>
            <person name="Murchison E.P."/>
            <person name="Sachidanandam R."/>
            <person name="Smith C."/>
            <person name="Hannon G.J."/>
            <person name="Tsend-Ayush E."/>
            <person name="McMillan D."/>
            <person name="Attenborough R."/>
            <person name="Rens W."/>
            <person name="Ferguson-Smith M."/>
            <person name="Lefevre C.M."/>
            <person name="Sharp J.A."/>
            <person name="Nicholas K.R."/>
            <person name="Ray D.A."/>
            <person name="Kube M."/>
            <person name="Reinhardt R."/>
            <person name="Pringle T.H."/>
            <person name="Taylor J."/>
            <person name="Jones R.C."/>
            <person name="Nixon B."/>
            <person name="Dacheux J.L."/>
            <person name="Niwa H."/>
            <person name="Sekita Y."/>
            <person name="Huang X."/>
            <person name="Stark A."/>
            <person name="Kheradpour P."/>
            <person name="Kellis M."/>
            <person name="Flicek P."/>
            <person name="Chen Y."/>
            <person name="Webber C."/>
            <person name="Hardison R."/>
            <person name="Nelson J."/>
            <person name="Hallsworth-Pepin K."/>
            <person name="Delehaunty K."/>
            <person name="Markovic C."/>
            <person name="Minx P."/>
            <person name="Feng Y."/>
            <person name="Kremitzki C."/>
            <person name="Mitreva M."/>
            <person name="Glasscock J."/>
            <person name="Wylie T."/>
            <person name="Wohldmann P."/>
            <person name="Thiru P."/>
            <person name="Nhan M.N."/>
            <person name="Pohl C.S."/>
            <person name="Smith S.M."/>
            <person name="Hou S."/>
            <person name="Nefedov M."/>
            <person name="de Jong P.J."/>
            <person name="Renfree M.B."/>
            <person name="Mardis E.R."/>
            <person name="Wilson R.K."/>
        </authorList>
    </citation>
    <scope>NUCLEOTIDE SEQUENCE [LARGE SCALE GENOMIC DNA]</scope>
    <source>
        <strain evidence="7 8">Glennie</strain>
    </source>
</reference>
<dbReference type="InParanoid" id="A0A6I8NP66"/>
<evidence type="ECO:0000256" key="1">
    <source>
        <dbReference type="ARBA" id="ARBA00004370"/>
    </source>
</evidence>
<dbReference type="SUPFAM" id="SSF48726">
    <property type="entry name" value="Immunoglobulin"/>
    <property type="match status" value="2"/>
</dbReference>
<dbReference type="InterPro" id="IPR036179">
    <property type="entry name" value="Ig-like_dom_sf"/>
</dbReference>
<organism evidence="7 8">
    <name type="scientific">Ornithorhynchus anatinus</name>
    <name type="common">Duckbill platypus</name>
    <dbReference type="NCBI Taxonomy" id="9258"/>
    <lineage>
        <taxon>Eukaryota</taxon>
        <taxon>Metazoa</taxon>
        <taxon>Chordata</taxon>
        <taxon>Craniata</taxon>
        <taxon>Vertebrata</taxon>
        <taxon>Euteleostomi</taxon>
        <taxon>Mammalia</taxon>
        <taxon>Monotremata</taxon>
        <taxon>Ornithorhynchidae</taxon>
        <taxon>Ornithorhynchus</taxon>
    </lineage>
</organism>
<evidence type="ECO:0000256" key="3">
    <source>
        <dbReference type="ARBA" id="ARBA00023136"/>
    </source>
</evidence>
<dbReference type="PANTHER" id="PTHR12080:SF121">
    <property type="entry name" value="IG-LIKE DOMAIN-CONTAINING PROTEIN-RELATED"/>
    <property type="match status" value="1"/>
</dbReference>
<dbReference type="AlphaFoldDB" id="A0A6I8NP66"/>
<evidence type="ECO:0000313" key="7">
    <source>
        <dbReference type="Ensembl" id="ENSOANP00000042920.1"/>
    </source>
</evidence>
<keyword evidence="4" id="KW-0325">Glycoprotein</keyword>
<evidence type="ECO:0000256" key="5">
    <source>
        <dbReference type="SAM" id="SignalP"/>
    </source>
</evidence>
<dbReference type="PANTHER" id="PTHR12080">
    <property type="entry name" value="SIGNALING LYMPHOCYTIC ACTIVATION MOLECULE"/>
    <property type="match status" value="1"/>
</dbReference>
<name>A0A6I8NP66_ORNAN</name>
<dbReference type="GO" id="GO:0016020">
    <property type="term" value="C:membrane"/>
    <property type="evidence" value="ECO:0007669"/>
    <property type="project" value="UniProtKB-SubCell"/>
</dbReference>
<evidence type="ECO:0000256" key="2">
    <source>
        <dbReference type="ARBA" id="ARBA00022729"/>
    </source>
</evidence>
<dbReference type="Bgee" id="ENSOANG00000034161">
    <property type="expression patterns" value="Expressed in heart and 7 other cell types or tissues"/>
</dbReference>
<reference evidence="7" key="2">
    <citation type="submission" date="2025-08" db="UniProtKB">
        <authorList>
            <consortium name="Ensembl"/>
        </authorList>
    </citation>
    <scope>IDENTIFICATION</scope>
    <source>
        <strain evidence="7">Glennie</strain>
    </source>
</reference>
<dbReference type="OMA" id="WTHERYS"/>
<dbReference type="GeneTree" id="ENSGT01030000234540"/>
<evidence type="ECO:0000259" key="6">
    <source>
        <dbReference type="PROSITE" id="PS50835"/>
    </source>
</evidence>
<dbReference type="InterPro" id="IPR015631">
    <property type="entry name" value="CD2/SLAM_rcpt"/>
</dbReference>